<comment type="catalytic activity">
    <reaction evidence="6">
        <text>GTP + H2O = GDP + phosphate + H(+)</text>
        <dbReference type="Rhea" id="RHEA:19669"/>
        <dbReference type="ChEBI" id="CHEBI:15377"/>
        <dbReference type="ChEBI" id="CHEBI:15378"/>
        <dbReference type="ChEBI" id="CHEBI:37565"/>
        <dbReference type="ChEBI" id="CHEBI:43474"/>
        <dbReference type="ChEBI" id="CHEBI:58189"/>
        <dbReference type="EC" id="3.6.5.2"/>
    </reaction>
</comment>
<proteinExistence type="inferred from homology"/>
<keyword evidence="3" id="KW-0547">Nucleotide-binding</keyword>
<dbReference type="PANTHER" id="PTHR45704">
    <property type="entry name" value="RAS-LIKE FAMILY MEMBER 11"/>
    <property type="match status" value="1"/>
</dbReference>
<name>A0A6J0GFT4_9PASS</name>
<evidence type="ECO:0000256" key="1">
    <source>
        <dbReference type="ARBA" id="ARBA00008344"/>
    </source>
</evidence>
<dbReference type="InterPro" id="IPR001806">
    <property type="entry name" value="Small_GTPase"/>
</dbReference>
<dbReference type="PRINTS" id="PR00449">
    <property type="entry name" value="RASTRNSFRMNG"/>
</dbReference>
<accession>A0A6J0GFT4</accession>
<evidence type="ECO:0000313" key="7">
    <source>
        <dbReference type="Proteomes" id="UP000504624"/>
    </source>
</evidence>
<evidence type="ECO:0000256" key="6">
    <source>
        <dbReference type="ARBA" id="ARBA00048098"/>
    </source>
</evidence>
<gene>
    <name evidence="8" type="primary">LOC108492529</name>
</gene>
<dbReference type="GO" id="GO:0005525">
    <property type="term" value="F:GTP binding"/>
    <property type="evidence" value="ECO:0007669"/>
    <property type="project" value="UniProtKB-KW"/>
</dbReference>
<dbReference type="NCBIfam" id="TIGR00231">
    <property type="entry name" value="small_GTP"/>
    <property type="match status" value="1"/>
</dbReference>
<dbReference type="EC" id="3.6.5.2" evidence="2"/>
<comment type="similarity">
    <text evidence="1">Belongs to the small GTPase superfamily. Ras family.</text>
</comment>
<keyword evidence="7" id="KW-1185">Reference proteome</keyword>
<sequence length="291" mass="32763">MTKFFIRLPAVPSAPPLRLRGGVWSSRVPWVPWEALDCRLCREELYTHCWDCWRATATLGMGLRLPLRRSTSFTPDHPALMEVPGPTALKMEANVLVMGADNVGKSALTVRFLTRRFIGEYGDMEFIYSHNVTVDGREILFHIWDAPNSQEQTEDGSSEEKRIQWADSFVLVYSICDRASFNILPLKIQFIKAAKEGQSQEKVPIVIVGNKRDLHHQRVVSSEEGRLLALSLDCGFYEVSAAEAYHGALMVFHGLAKRIPDTKLALKKGTGIRGIVKTMSAVFTRKRTDSL</sequence>
<dbReference type="SMART" id="SM00175">
    <property type="entry name" value="RAB"/>
    <property type="match status" value="1"/>
</dbReference>
<dbReference type="RefSeq" id="XP_017660454.1">
    <property type="nucleotide sequence ID" value="XM_017804965.1"/>
</dbReference>
<dbReference type="OrthoDB" id="18798at2759"/>
<evidence type="ECO:0000256" key="4">
    <source>
        <dbReference type="ARBA" id="ARBA00022801"/>
    </source>
</evidence>
<dbReference type="AlphaFoldDB" id="A0A6J0GFT4"/>
<dbReference type="SUPFAM" id="SSF52540">
    <property type="entry name" value="P-loop containing nucleoside triphosphate hydrolases"/>
    <property type="match status" value="1"/>
</dbReference>
<dbReference type="SMART" id="SM00174">
    <property type="entry name" value="RHO"/>
    <property type="match status" value="1"/>
</dbReference>
<evidence type="ECO:0000313" key="8">
    <source>
        <dbReference type="RefSeq" id="XP_017660454.1"/>
    </source>
</evidence>
<dbReference type="Gene3D" id="3.40.50.300">
    <property type="entry name" value="P-loop containing nucleotide triphosphate hydrolases"/>
    <property type="match status" value="1"/>
</dbReference>
<dbReference type="SMART" id="SM00173">
    <property type="entry name" value="RAS"/>
    <property type="match status" value="1"/>
</dbReference>
<dbReference type="PROSITE" id="PS51419">
    <property type="entry name" value="RAB"/>
    <property type="match status" value="1"/>
</dbReference>
<dbReference type="InterPro" id="IPR027417">
    <property type="entry name" value="P-loop_NTPase"/>
</dbReference>
<organism evidence="7 8">
    <name type="scientific">Lepidothrix coronata</name>
    <name type="common">blue-crowned manakin</name>
    <dbReference type="NCBI Taxonomy" id="321398"/>
    <lineage>
        <taxon>Eukaryota</taxon>
        <taxon>Metazoa</taxon>
        <taxon>Chordata</taxon>
        <taxon>Craniata</taxon>
        <taxon>Vertebrata</taxon>
        <taxon>Euteleostomi</taxon>
        <taxon>Archelosauria</taxon>
        <taxon>Archosauria</taxon>
        <taxon>Dinosauria</taxon>
        <taxon>Saurischia</taxon>
        <taxon>Theropoda</taxon>
        <taxon>Coelurosauria</taxon>
        <taxon>Aves</taxon>
        <taxon>Neognathae</taxon>
        <taxon>Neoaves</taxon>
        <taxon>Telluraves</taxon>
        <taxon>Australaves</taxon>
        <taxon>Passeriformes</taxon>
        <taxon>Pipridae</taxon>
        <taxon>Lepidothrix</taxon>
    </lineage>
</organism>
<keyword evidence="5" id="KW-0342">GTP-binding</keyword>
<dbReference type="GeneID" id="108492529"/>
<dbReference type="InterPro" id="IPR005225">
    <property type="entry name" value="Small_GTP-bd"/>
</dbReference>
<reference evidence="8" key="1">
    <citation type="submission" date="2025-08" db="UniProtKB">
        <authorList>
            <consortium name="RefSeq"/>
        </authorList>
    </citation>
    <scope>IDENTIFICATION</scope>
</reference>
<protein>
    <recommendedName>
        <fullName evidence="2">small monomeric GTPase</fullName>
        <ecNumber evidence="2">3.6.5.2</ecNumber>
    </recommendedName>
</protein>
<dbReference type="GO" id="GO:0003925">
    <property type="term" value="F:G protein activity"/>
    <property type="evidence" value="ECO:0007669"/>
    <property type="project" value="UniProtKB-EC"/>
</dbReference>
<evidence type="ECO:0000256" key="3">
    <source>
        <dbReference type="ARBA" id="ARBA00022741"/>
    </source>
</evidence>
<evidence type="ECO:0000256" key="2">
    <source>
        <dbReference type="ARBA" id="ARBA00011984"/>
    </source>
</evidence>
<dbReference type="Pfam" id="PF00071">
    <property type="entry name" value="Ras"/>
    <property type="match status" value="1"/>
</dbReference>
<dbReference type="PROSITE" id="PS51421">
    <property type="entry name" value="RAS"/>
    <property type="match status" value="1"/>
</dbReference>
<dbReference type="InterPro" id="IPR051065">
    <property type="entry name" value="Ras-related_GTPase"/>
</dbReference>
<evidence type="ECO:0000256" key="5">
    <source>
        <dbReference type="ARBA" id="ARBA00023134"/>
    </source>
</evidence>
<dbReference type="Proteomes" id="UP000504624">
    <property type="component" value="Unplaced"/>
</dbReference>
<keyword evidence="4" id="KW-0378">Hydrolase</keyword>